<protein>
    <recommendedName>
        <fullName evidence="2">phosphoribosylamine--glycine ligase</fullName>
        <ecNumber evidence="2">6.3.4.13</ecNumber>
    </recommendedName>
    <alternativeName>
        <fullName evidence="8">Glycinamide ribonucleotide synthetase</fullName>
    </alternativeName>
    <alternativeName>
        <fullName evidence="9">Phosphoribosylglycinamide synthetase</fullName>
    </alternativeName>
</protein>
<dbReference type="SUPFAM" id="SSF51246">
    <property type="entry name" value="Rudiment single hybrid motif"/>
    <property type="match status" value="1"/>
</dbReference>
<keyword evidence="5" id="KW-0658">Purine biosynthesis</keyword>
<dbReference type="STRING" id="502025.Hoch_3091"/>
<evidence type="ECO:0000256" key="1">
    <source>
        <dbReference type="ARBA" id="ARBA00005174"/>
    </source>
</evidence>
<dbReference type="SUPFAM" id="SSF56059">
    <property type="entry name" value="Glutathione synthetase ATP-binding domain-like"/>
    <property type="match status" value="1"/>
</dbReference>
<evidence type="ECO:0000256" key="5">
    <source>
        <dbReference type="ARBA" id="ARBA00022755"/>
    </source>
</evidence>
<dbReference type="SMART" id="SM01210">
    <property type="entry name" value="GARS_C"/>
    <property type="match status" value="1"/>
</dbReference>
<dbReference type="SUPFAM" id="SSF52440">
    <property type="entry name" value="PreATP-grasp domain"/>
    <property type="match status" value="1"/>
</dbReference>
<dbReference type="HOGENOM" id="CLU_027420_3_0_7"/>
<dbReference type="InterPro" id="IPR020560">
    <property type="entry name" value="PRibGlycinamide_synth_C-dom"/>
</dbReference>
<dbReference type="OrthoDB" id="9807240at2"/>
<dbReference type="Proteomes" id="UP000001880">
    <property type="component" value="Chromosome"/>
</dbReference>
<dbReference type="GO" id="GO:0006189">
    <property type="term" value="P:'de novo' IMP biosynthetic process"/>
    <property type="evidence" value="ECO:0007669"/>
    <property type="project" value="UniProtKB-UniPathway"/>
</dbReference>
<evidence type="ECO:0000313" key="13">
    <source>
        <dbReference type="Proteomes" id="UP000001880"/>
    </source>
</evidence>
<dbReference type="SMART" id="SM01209">
    <property type="entry name" value="GARS_A"/>
    <property type="match status" value="1"/>
</dbReference>
<evidence type="ECO:0000256" key="10">
    <source>
        <dbReference type="PROSITE-ProRule" id="PRU00409"/>
    </source>
</evidence>
<evidence type="ECO:0000256" key="3">
    <source>
        <dbReference type="ARBA" id="ARBA00022598"/>
    </source>
</evidence>
<organism evidence="12 13">
    <name type="scientific">Haliangium ochraceum (strain DSM 14365 / JCM 11303 / SMP-2)</name>
    <dbReference type="NCBI Taxonomy" id="502025"/>
    <lineage>
        <taxon>Bacteria</taxon>
        <taxon>Pseudomonadati</taxon>
        <taxon>Myxococcota</taxon>
        <taxon>Polyangia</taxon>
        <taxon>Haliangiales</taxon>
        <taxon>Kofleriaceae</taxon>
        <taxon>Haliangium</taxon>
    </lineage>
</organism>
<evidence type="ECO:0000256" key="2">
    <source>
        <dbReference type="ARBA" id="ARBA00013255"/>
    </source>
</evidence>
<dbReference type="InterPro" id="IPR011761">
    <property type="entry name" value="ATP-grasp"/>
</dbReference>
<name>D0LS97_HALO1</name>
<dbReference type="PANTHER" id="PTHR43472">
    <property type="entry name" value="PHOSPHORIBOSYLAMINE--GLYCINE LIGASE"/>
    <property type="match status" value="1"/>
</dbReference>
<dbReference type="AlphaFoldDB" id="D0LS97"/>
<dbReference type="EMBL" id="CP001804">
    <property type="protein sequence ID" value="ACY15596.1"/>
    <property type="molecule type" value="Genomic_DNA"/>
</dbReference>
<gene>
    <name evidence="12" type="ordered locus">Hoch_3091</name>
</gene>
<dbReference type="KEGG" id="hoh:Hoch_3091"/>
<dbReference type="InterPro" id="IPR037123">
    <property type="entry name" value="PRibGlycinamide_synth_C_sf"/>
</dbReference>
<dbReference type="Gene3D" id="3.90.600.10">
    <property type="entry name" value="Phosphoribosylglycinamide synthetase, C-terminal domain"/>
    <property type="match status" value="1"/>
</dbReference>
<dbReference type="Pfam" id="PF02843">
    <property type="entry name" value="GARS_C"/>
    <property type="match status" value="1"/>
</dbReference>
<dbReference type="InterPro" id="IPR011054">
    <property type="entry name" value="Rudment_hybrid_motif"/>
</dbReference>
<evidence type="ECO:0000313" key="12">
    <source>
        <dbReference type="EMBL" id="ACY15596.1"/>
    </source>
</evidence>
<comment type="pathway">
    <text evidence="1">Purine metabolism; IMP biosynthesis via de novo pathway; N(1)-(5-phospho-D-ribosyl)glycinamide from 5-phospho-alpha-D-ribose 1-diphosphate: step 2/2.</text>
</comment>
<dbReference type="Gene3D" id="3.30.1490.20">
    <property type="entry name" value="ATP-grasp fold, A domain"/>
    <property type="match status" value="1"/>
</dbReference>
<sequence length="450" mass="49825">MRYLFYGDGNALEQLCYRRFAASLPAGDTLRFALRGGHALLRQIPGVVPVNSVEEAISLAQRERIDLVLTWSPAPIMAGVCDRFHAAGFEVFGLSAAAAHIETSKIIGKSLMRAHNVPTATSWYFDDPRAARAFLDQNWRQNQRQFVIKTDGFLANAAHRVTVPATLSEARSALSRVMARGGAETPPSAIIEERLYGRELSLHLLYDGRDYCILPPVSDHKRLFDGDQGPNTQGMGAVSTPALLSDDESDEIHRLIVEPTLAGIEARGLPYRYVLYIGVMLTEDGPRVLEYNTRPGSPEWLTLLALLDTPLVDLVHAVREQRLDRAAPQFRRERSAASLFAVSAGYPFVEREHGESITGLDQVDDEVWLCGEGIAQRDDALVVDGGRVFSLTAEGATLERACARIYEQVERVRFNGMFYRSDIGARYSRRSAIEPGDALASPWLERGARV</sequence>
<evidence type="ECO:0000256" key="7">
    <source>
        <dbReference type="ARBA" id="ARBA00038345"/>
    </source>
</evidence>
<reference evidence="12 13" key="1">
    <citation type="journal article" date="2010" name="Stand. Genomic Sci.">
        <title>Complete genome sequence of Haliangium ochraceum type strain (SMP-2).</title>
        <authorList>
            <consortium name="US DOE Joint Genome Institute (JGI-PGF)"/>
            <person name="Ivanova N."/>
            <person name="Daum C."/>
            <person name="Lang E."/>
            <person name="Abt B."/>
            <person name="Kopitz M."/>
            <person name="Saunders E."/>
            <person name="Lapidus A."/>
            <person name="Lucas S."/>
            <person name="Glavina Del Rio T."/>
            <person name="Nolan M."/>
            <person name="Tice H."/>
            <person name="Copeland A."/>
            <person name="Cheng J.F."/>
            <person name="Chen F."/>
            <person name="Bruce D."/>
            <person name="Goodwin L."/>
            <person name="Pitluck S."/>
            <person name="Mavromatis K."/>
            <person name="Pati A."/>
            <person name="Mikhailova N."/>
            <person name="Chen A."/>
            <person name="Palaniappan K."/>
            <person name="Land M."/>
            <person name="Hauser L."/>
            <person name="Chang Y.J."/>
            <person name="Jeffries C.D."/>
            <person name="Detter J.C."/>
            <person name="Brettin T."/>
            <person name="Rohde M."/>
            <person name="Goker M."/>
            <person name="Bristow J."/>
            <person name="Markowitz V."/>
            <person name="Eisen J.A."/>
            <person name="Hugenholtz P."/>
            <person name="Kyrpides N.C."/>
            <person name="Klenk H.P."/>
        </authorList>
    </citation>
    <scope>NUCLEOTIDE SEQUENCE [LARGE SCALE GENOMIC DNA]</scope>
    <source>
        <strain evidence="13">DSM 14365 / CIP 107738 / JCM 11303 / AJ 13395 / SMP-2</strain>
    </source>
</reference>
<dbReference type="InterPro" id="IPR000115">
    <property type="entry name" value="PRibGlycinamide_synth"/>
</dbReference>
<dbReference type="Gene3D" id="3.30.470.20">
    <property type="entry name" value="ATP-grasp fold, B domain"/>
    <property type="match status" value="1"/>
</dbReference>
<comment type="similarity">
    <text evidence="7">Belongs to the GARS family.</text>
</comment>
<dbReference type="InterPro" id="IPR016185">
    <property type="entry name" value="PreATP-grasp_dom_sf"/>
</dbReference>
<dbReference type="InterPro" id="IPR020561">
    <property type="entry name" value="PRibGlycinamid_synth_ATP-grasp"/>
</dbReference>
<dbReference type="PROSITE" id="PS50975">
    <property type="entry name" value="ATP_GRASP"/>
    <property type="match status" value="1"/>
</dbReference>
<keyword evidence="3 12" id="KW-0436">Ligase</keyword>
<dbReference type="GO" id="GO:0009113">
    <property type="term" value="P:purine nucleobase biosynthetic process"/>
    <property type="evidence" value="ECO:0007669"/>
    <property type="project" value="InterPro"/>
</dbReference>
<dbReference type="GO" id="GO:0005524">
    <property type="term" value="F:ATP binding"/>
    <property type="evidence" value="ECO:0007669"/>
    <property type="project" value="UniProtKB-UniRule"/>
</dbReference>
<keyword evidence="4 10" id="KW-0547">Nucleotide-binding</keyword>
<dbReference type="eggNOG" id="COG0151">
    <property type="taxonomic scope" value="Bacteria"/>
</dbReference>
<dbReference type="Pfam" id="PF02844">
    <property type="entry name" value="GARS_N"/>
    <property type="match status" value="1"/>
</dbReference>
<evidence type="ECO:0000256" key="9">
    <source>
        <dbReference type="ARBA" id="ARBA00042864"/>
    </source>
</evidence>
<dbReference type="UniPathway" id="UPA00074">
    <property type="reaction ID" value="UER00125"/>
</dbReference>
<dbReference type="NCBIfam" id="TIGR00877">
    <property type="entry name" value="purD"/>
    <property type="match status" value="1"/>
</dbReference>
<feature type="domain" description="ATP-grasp" evidence="11">
    <location>
        <begin position="109"/>
        <end position="320"/>
    </location>
</feature>
<keyword evidence="13" id="KW-1185">Reference proteome</keyword>
<dbReference type="GO" id="GO:0046872">
    <property type="term" value="F:metal ion binding"/>
    <property type="evidence" value="ECO:0007669"/>
    <property type="project" value="InterPro"/>
</dbReference>
<evidence type="ECO:0000256" key="6">
    <source>
        <dbReference type="ARBA" id="ARBA00022840"/>
    </source>
</evidence>
<dbReference type="EC" id="6.3.4.13" evidence="2"/>
<proteinExistence type="inferred from homology"/>
<evidence type="ECO:0000256" key="8">
    <source>
        <dbReference type="ARBA" id="ARBA00042242"/>
    </source>
</evidence>
<dbReference type="InterPro" id="IPR020562">
    <property type="entry name" value="PRibGlycinamide_synth_N"/>
</dbReference>
<dbReference type="GO" id="GO:0004637">
    <property type="term" value="F:phosphoribosylamine-glycine ligase activity"/>
    <property type="evidence" value="ECO:0007669"/>
    <property type="project" value="UniProtKB-EC"/>
</dbReference>
<evidence type="ECO:0000256" key="4">
    <source>
        <dbReference type="ARBA" id="ARBA00022741"/>
    </source>
</evidence>
<dbReference type="PANTHER" id="PTHR43472:SF1">
    <property type="entry name" value="PHOSPHORIBOSYLAMINE--GLYCINE LIGASE, CHLOROPLASTIC"/>
    <property type="match status" value="1"/>
</dbReference>
<dbReference type="RefSeq" id="WP_012828196.1">
    <property type="nucleotide sequence ID" value="NC_013440.1"/>
</dbReference>
<dbReference type="Pfam" id="PF01071">
    <property type="entry name" value="GARS_A"/>
    <property type="match status" value="1"/>
</dbReference>
<accession>D0LS97</accession>
<keyword evidence="6 10" id="KW-0067">ATP-binding</keyword>
<evidence type="ECO:0000259" key="11">
    <source>
        <dbReference type="PROSITE" id="PS50975"/>
    </source>
</evidence>
<dbReference type="InterPro" id="IPR013815">
    <property type="entry name" value="ATP_grasp_subdomain_1"/>
</dbReference>